<evidence type="ECO:0000313" key="2">
    <source>
        <dbReference type="EMBL" id="KAG9319617.1"/>
    </source>
</evidence>
<protein>
    <recommendedName>
        <fullName evidence="4">Increased recombination centers protein 6</fullName>
    </recommendedName>
</protein>
<dbReference type="Proteomes" id="UP000717515">
    <property type="component" value="Unassembled WGS sequence"/>
</dbReference>
<evidence type="ECO:0008006" key="4">
    <source>
        <dbReference type="Google" id="ProtNLM"/>
    </source>
</evidence>
<name>A0A9P7ZZL8_MORAP</name>
<dbReference type="EMBL" id="JAIFTL010000409">
    <property type="protein sequence ID" value="KAG9319617.1"/>
    <property type="molecule type" value="Genomic_DNA"/>
</dbReference>
<dbReference type="Gene3D" id="3.40.50.11960">
    <property type="match status" value="1"/>
</dbReference>
<feature type="compositionally biased region" description="Polar residues" evidence="1">
    <location>
        <begin position="118"/>
        <end position="131"/>
    </location>
</feature>
<gene>
    <name evidence="2" type="ORF">KVV02_008394</name>
</gene>
<feature type="compositionally biased region" description="Polar residues" evidence="1">
    <location>
        <begin position="89"/>
        <end position="98"/>
    </location>
</feature>
<evidence type="ECO:0000256" key="1">
    <source>
        <dbReference type="SAM" id="MobiDB-lite"/>
    </source>
</evidence>
<comment type="caution">
    <text evidence="2">The sequence shown here is derived from an EMBL/GenBank/DDBJ whole genome shotgun (WGS) entry which is preliminary data.</text>
</comment>
<feature type="compositionally biased region" description="Low complexity" evidence="1">
    <location>
        <begin position="77"/>
        <end position="88"/>
    </location>
</feature>
<accession>A0A9P7ZZL8</accession>
<dbReference type="InterPro" id="IPR027417">
    <property type="entry name" value="P-loop_NTPase"/>
</dbReference>
<dbReference type="PANTHER" id="PTHR14659:SF1">
    <property type="entry name" value="ALPHA- AND GAMMA-ADAPTIN-BINDING PROTEIN P34"/>
    <property type="match status" value="1"/>
</dbReference>
<feature type="region of interest" description="Disordered" evidence="1">
    <location>
        <begin position="117"/>
        <end position="138"/>
    </location>
</feature>
<feature type="region of interest" description="Disordered" evidence="1">
    <location>
        <begin position="72"/>
        <end position="98"/>
    </location>
</feature>
<reference evidence="2" key="1">
    <citation type="submission" date="2021-07" db="EMBL/GenBank/DDBJ databases">
        <title>Draft genome of Mortierella alpina, strain LL118, isolated from an aspen leaf litter sample.</title>
        <authorList>
            <person name="Yang S."/>
            <person name="Vinatzer B.A."/>
        </authorList>
    </citation>
    <scope>NUCLEOTIDE SEQUENCE</scope>
    <source>
        <strain evidence="2">LL118</strain>
    </source>
</reference>
<evidence type="ECO:0000313" key="3">
    <source>
        <dbReference type="Proteomes" id="UP000717515"/>
    </source>
</evidence>
<dbReference type="SUPFAM" id="SSF52540">
    <property type="entry name" value="P-loop containing nucleoside triphosphate hydrolases"/>
    <property type="match status" value="1"/>
</dbReference>
<dbReference type="AlphaFoldDB" id="A0A9P7ZZL8"/>
<sequence length="670" mass="74208">MLSSDNIPRNKILVVGRRGVGKLSLVQSILGSRFVPTTSVSKSRPSSPLILPAIPVPTLEETILTDDQHGVRLSQGSSSTFTPPTVTSNGTASNATKPTLNEEELSSFFTQLSSSQEGSFTPAENYTQGSSPLGPHPLTLTQTLEAQTRTRPKLDHSGVTIPWTIDTKYYSVQVDFWIDETEAHGRAEMERMIDSGELDDLGAVVEAVVFCFSKNQPSTFHDIKPWLSFVERHEPSITLCVATDAPMGGNQDMDHTEHEIVEDYDDWCLGNGFEFIDLQDQPSDLINDEHVGLDRIMEALAAHMWDGLKRKSSKKRDQHDRSMMMSFRDDDVDMTGECSWKDHNSRRSLRGPGLGLEVGDLDSLNESMLENEDDGDEDDDDDDEDDDRAFYKALAELNLHNRSASPTAPVPGSVHGLPPNPISATSINATLGGAGDMEKAAHGFDDDFDFDSQDIKASKADDLGFWSNQESTTGSDRRDIDQSLERQFKEFLGKEFEDDYEKTIASSGLGVKGLSSSELDSLEKDFSFELGEDHDFEFGDYVSSSTGGAFIDEDLPDFEFKFGGKEQQLRVERPEDREQTTTTGSPISHLDAPVFFDVFDHVVDGMSTPKQESIRTMHQALFANIDEDDGMSQTIATLQGLREQGRNMSEQDRRELAARVALSFGMQMGE</sequence>
<proteinExistence type="predicted"/>
<dbReference type="PANTHER" id="PTHR14659">
    <property type="entry name" value="ALPHA- AND GAMMA-ADAPTIN-BINDING PROTEIN P34"/>
    <property type="match status" value="1"/>
</dbReference>
<organism evidence="2 3">
    <name type="scientific">Mortierella alpina</name>
    <name type="common">Oleaginous fungus</name>
    <name type="synonym">Mortierella renispora</name>
    <dbReference type="NCBI Taxonomy" id="64518"/>
    <lineage>
        <taxon>Eukaryota</taxon>
        <taxon>Fungi</taxon>
        <taxon>Fungi incertae sedis</taxon>
        <taxon>Mucoromycota</taxon>
        <taxon>Mortierellomycotina</taxon>
        <taxon>Mortierellomycetes</taxon>
        <taxon>Mortierellales</taxon>
        <taxon>Mortierellaceae</taxon>
        <taxon>Mortierella</taxon>
    </lineage>
</organism>
<dbReference type="InterPro" id="IPR019341">
    <property type="entry name" value="Alpha/Gamma-adaptin-bd_p34"/>
</dbReference>